<keyword evidence="5 7" id="KW-0472">Membrane</keyword>
<keyword evidence="4 7" id="KW-1133">Transmembrane helix</keyword>
<dbReference type="RefSeq" id="WP_072506752.1">
    <property type="nucleotide sequence ID" value="NZ_CP016366.1"/>
</dbReference>
<dbReference type="AlphaFoldDB" id="A0A1L3IAS7"/>
<dbReference type="GO" id="GO:0005436">
    <property type="term" value="F:sodium:phosphate symporter activity"/>
    <property type="evidence" value="ECO:0007669"/>
    <property type="project" value="InterPro"/>
</dbReference>
<evidence type="ECO:0000313" key="9">
    <source>
        <dbReference type="Proteomes" id="UP000183859"/>
    </source>
</evidence>
<feature type="transmembrane region" description="Helical" evidence="7">
    <location>
        <begin position="89"/>
        <end position="114"/>
    </location>
</feature>
<protein>
    <submittedName>
        <fullName evidence="8">Putative Na+/Pi-cotransporter</fullName>
    </submittedName>
</protein>
<feature type="transmembrane region" description="Helical" evidence="7">
    <location>
        <begin position="196"/>
        <end position="215"/>
    </location>
</feature>
<evidence type="ECO:0000256" key="5">
    <source>
        <dbReference type="ARBA" id="ARBA00023136"/>
    </source>
</evidence>
<keyword evidence="3 7" id="KW-0812">Transmembrane</keyword>
<feature type="transmembrane region" description="Helical" evidence="7">
    <location>
        <begin position="24"/>
        <end position="39"/>
    </location>
</feature>
<sequence length="314" mass="33189">MAILLGADVGSAIVSQVLLLRQDFLVPLLLLVGVILFLRSSRNEIRQLGRILIGIALIFVSLDMIRAATGPLIDNPATIGVMRYLGGDVLTSFVIGAFFAWAVHSSVAAVLFFVTLSAQGLLPPTGAAAMVLGANAGGAFLAYMLTLTAPLIARRVVVTNVVLRGGGAALLLVVLLRNPGLLTWLGESASRQAINLHLAFNAGLALLAMPFLKWITVLAEHMMPEHAATNADAIQTTALDPAALDQPPRALDCATREIMKMGETTETILRASIVLFKSWDAAAAKASSASTTSLAVRPMSPRPSPRSTGRHWRS</sequence>
<geneLocation type="plasmid" evidence="9">
    <name>pp97_b</name>
</geneLocation>
<feature type="compositionally biased region" description="Low complexity" evidence="6">
    <location>
        <begin position="289"/>
        <end position="299"/>
    </location>
</feature>
<evidence type="ECO:0000313" key="8">
    <source>
        <dbReference type="EMBL" id="APG49133.1"/>
    </source>
</evidence>
<name>A0A1L3IAS7_9RHOB</name>
<comment type="subcellular location">
    <subcellularLocation>
        <location evidence="1">Cell membrane</location>
        <topology evidence="1">Multi-pass membrane protein</topology>
    </subcellularLocation>
</comment>
<feature type="transmembrane region" description="Helical" evidence="7">
    <location>
        <begin position="51"/>
        <end position="69"/>
    </location>
</feature>
<keyword evidence="2" id="KW-1003">Cell membrane</keyword>
<dbReference type="OrthoDB" id="5778511at2"/>
<dbReference type="EMBL" id="CP016366">
    <property type="protein sequence ID" value="APG49133.1"/>
    <property type="molecule type" value="Genomic_DNA"/>
</dbReference>
<dbReference type="InterPro" id="IPR003841">
    <property type="entry name" value="Na/Pi_transpt"/>
</dbReference>
<evidence type="ECO:0000256" key="2">
    <source>
        <dbReference type="ARBA" id="ARBA00022475"/>
    </source>
</evidence>
<evidence type="ECO:0000256" key="1">
    <source>
        <dbReference type="ARBA" id="ARBA00004651"/>
    </source>
</evidence>
<keyword evidence="9" id="KW-1185">Reference proteome</keyword>
<reference evidence="9" key="1">
    <citation type="submission" date="2016-07" db="EMBL/GenBank/DDBJ databases">
        <title>Phaeobacter portensis sp. nov., a tropodithietic acid producing bacterium isolated from a German harbor.</title>
        <authorList>
            <person name="Freese H.M."/>
            <person name="Bunk B."/>
            <person name="Breider S."/>
            <person name="Brinkhoff T."/>
        </authorList>
    </citation>
    <scope>NUCLEOTIDE SEQUENCE [LARGE SCALE GENOMIC DNA]</scope>
    <source>
        <strain evidence="9">P97</strain>
        <plasmid evidence="9">pp97_b</plasmid>
    </source>
</reference>
<keyword evidence="8" id="KW-0614">Plasmid</keyword>
<dbReference type="GO" id="GO:0044341">
    <property type="term" value="P:sodium-dependent phosphate transport"/>
    <property type="evidence" value="ECO:0007669"/>
    <property type="project" value="InterPro"/>
</dbReference>
<dbReference type="GO" id="GO:0005886">
    <property type="term" value="C:plasma membrane"/>
    <property type="evidence" value="ECO:0007669"/>
    <property type="project" value="UniProtKB-SubCell"/>
</dbReference>
<feature type="region of interest" description="Disordered" evidence="6">
    <location>
        <begin position="289"/>
        <end position="314"/>
    </location>
</feature>
<evidence type="ECO:0000256" key="7">
    <source>
        <dbReference type="SAM" id="Phobius"/>
    </source>
</evidence>
<evidence type="ECO:0000256" key="3">
    <source>
        <dbReference type="ARBA" id="ARBA00022692"/>
    </source>
</evidence>
<feature type="transmembrane region" description="Helical" evidence="7">
    <location>
        <begin position="157"/>
        <end position="176"/>
    </location>
</feature>
<dbReference type="NCBIfam" id="NF037997">
    <property type="entry name" value="Na_Pi_symport"/>
    <property type="match status" value="1"/>
</dbReference>
<dbReference type="KEGG" id="php:PhaeoP97_03783"/>
<gene>
    <name evidence="8" type="ORF">PhaeoP97_03783</name>
</gene>
<proteinExistence type="predicted"/>
<dbReference type="Proteomes" id="UP000183859">
    <property type="component" value="Plasmid pP97_b"/>
</dbReference>
<accession>A0A1L3IAS7</accession>
<evidence type="ECO:0000256" key="6">
    <source>
        <dbReference type="SAM" id="MobiDB-lite"/>
    </source>
</evidence>
<feature type="transmembrane region" description="Helical" evidence="7">
    <location>
        <begin position="126"/>
        <end position="145"/>
    </location>
</feature>
<evidence type="ECO:0000256" key="4">
    <source>
        <dbReference type="ARBA" id="ARBA00022989"/>
    </source>
</evidence>
<dbReference type="Pfam" id="PF02690">
    <property type="entry name" value="Na_Pi_cotrans"/>
    <property type="match status" value="1"/>
</dbReference>
<organism evidence="8 9">
    <name type="scientific">Phaeobacter porticola</name>
    <dbReference type="NCBI Taxonomy" id="1844006"/>
    <lineage>
        <taxon>Bacteria</taxon>
        <taxon>Pseudomonadati</taxon>
        <taxon>Pseudomonadota</taxon>
        <taxon>Alphaproteobacteria</taxon>
        <taxon>Rhodobacterales</taxon>
        <taxon>Roseobacteraceae</taxon>
        <taxon>Phaeobacter</taxon>
    </lineage>
</organism>